<dbReference type="OrthoDB" id="429991at2759"/>
<evidence type="ECO:0000313" key="2">
    <source>
        <dbReference type="EMBL" id="CAH1798474.1"/>
    </source>
</evidence>
<dbReference type="EMBL" id="CAIIXF020000011">
    <property type="protein sequence ID" value="CAH1798474.1"/>
    <property type="molecule type" value="Genomic_DNA"/>
</dbReference>
<feature type="compositionally biased region" description="Low complexity" evidence="1">
    <location>
        <begin position="176"/>
        <end position="189"/>
    </location>
</feature>
<reference evidence="2" key="1">
    <citation type="submission" date="2022-03" db="EMBL/GenBank/DDBJ databases">
        <authorList>
            <person name="Martin C."/>
        </authorList>
    </citation>
    <scope>NUCLEOTIDE SEQUENCE</scope>
</reference>
<dbReference type="PANTHER" id="PTHR21580">
    <property type="entry name" value="SHIPPO-1-RELATED"/>
    <property type="match status" value="1"/>
</dbReference>
<dbReference type="Proteomes" id="UP000749559">
    <property type="component" value="Unassembled WGS sequence"/>
</dbReference>
<feature type="region of interest" description="Disordered" evidence="1">
    <location>
        <begin position="91"/>
        <end position="222"/>
    </location>
</feature>
<sequence length="253" mass="27753">MVYNYTKPRGPIAAMYSSPGPCYGLPGLVGQNTHDPRSVHSKKPAYPFGVRHGKFKDECSPGPCYFPNPKTYRDGNDGTPHYSLYARQKDMANFKPPGPGAYSPEKVGPSAHKHHPEYSFGTRHRHRKSDNTPAANSYSLPHMLGSTKQSGKRQAPCYSLTGRSKTGSFHEDMQRTPGPGTYNTTTPQTYKDKAPLYSMTSRNPMPGDGTQKPGPGAHSPEKTLYATKRNAPAATFGIRHSQYTAPLIVEPVD</sequence>
<evidence type="ECO:0000313" key="3">
    <source>
        <dbReference type="Proteomes" id="UP000749559"/>
    </source>
</evidence>
<proteinExistence type="predicted"/>
<dbReference type="InterPro" id="IPR010736">
    <property type="entry name" value="SHIPPO-rpt"/>
</dbReference>
<name>A0A8J1TF54_OWEFU</name>
<evidence type="ECO:0000256" key="1">
    <source>
        <dbReference type="SAM" id="MobiDB-lite"/>
    </source>
</evidence>
<accession>A0A8J1TF54</accession>
<dbReference type="Pfam" id="PF07004">
    <property type="entry name" value="SHIPPO-rpt"/>
    <property type="match status" value="3"/>
</dbReference>
<dbReference type="InterPro" id="IPR051291">
    <property type="entry name" value="CIMAP"/>
</dbReference>
<dbReference type="GO" id="GO:0005856">
    <property type="term" value="C:cytoskeleton"/>
    <property type="evidence" value="ECO:0007669"/>
    <property type="project" value="TreeGrafter"/>
</dbReference>
<dbReference type="AlphaFoldDB" id="A0A8J1TF54"/>
<protein>
    <submittedName>
        <fullName evidence="2">Uncharacterized protein</fullName>
    </submittedName>
</protein>
<dbReference type="PANTHER" id="PTHR21580:SF28">
    <property type="entry name" value="BOREALIN N-TERMINAL DOMAIN-CONTAINING PROTEIN-RELATED"/>
    <property type="match status" value="1"/>
</dbReference>
<organism evidence="2 3">
    <name type="scientific">Owenia fusiformis</name>
    <name type="common">Polychaete worm</name>
    <dbReference type="NCBI Taxonomy" id="6347"/>
    <lineage>
        <taxon>Eukaryota</taxon>
        <taxon>Metazoa</taxon>
        <taxon>Spiralia</taxon>
        <taxon>Lophotrochozoa</taxon>
        <taxon>Annelida</taxon>
        <taxon>Polychaeta</taxon>
        <taxon>Sedentaria</taxon>
        <taxon>Canalipalpata</taxon>
        <taxon>Sabellida</taxon>
        <taxon>Oweniida</taxon>
        <taxon>Oweniidae</taxon>
        <taxon>Owenia</taxon>
    </lineage>
</organism>
<comment type="caution">
    <text evidence="2">The sequence shown here is derived from an EMBL/GenBank/DDBJ whole genome shotgun (WGS) entry which is preliminary data.</text>
</comment>
<keyword evidence="3" id="KW-1185">Reference proteome</keyword>
<gene>
    <name evidence="2" type="ORF">OFUS_LOCUS22619</name>
</gene>